<comment type="caution">
    <text evidence="2">The sequence shown here is derived from an EMBL/GenBank/DDBJ whole genome shotgun (WGS) entry which is preliminary data.</text>
</comment>
<dbReference type="Pfam" id="PF13456">
    <property type="entry name" value="RVT_3"/>
    <property type="match status" value="1"/>
</dbReference>
<dbReference type="InterPro" id="IPR002156">
    <property type="entry name" value="RNaseH_domain"/>
</dbReference>
<sequence>ALHVLRDCPFTKDIWNQVIPSNQHRRFFNGNLSKWLLSNLCDQMDNSTRGSEIIKVSYSWERDWTIHLDALHVLRDCPFANDIWNQVIPSNQHRWFFNGNLSEWLLYNLRDQLDNSTRGSVVAAISNRKLEGSNSTFIRQIRQILSVEERWCLRYVPRENNKIAYALVKMALSNVEGLHMIEDPHIEIQEVIREDNARGNLQKNMNM</sequence>
<dbReference type="AlphaFoldDB" id="A0A7J9AMH9"/>
<evidence type="ECO:0000259" key="1">
    <source>
        <dbReference type="Pfam" id="PF13456"/>
    </source>
</evidence>
<keyword evidence="3" id="KW-1185">Reference proteome</keyword>
<proteinExistence type="predicted"/>
<evidence type="ECO:0000313" key="3">
    <source>
        <dbReference type="Proteomes" id="UP000593574"/>
    </source>
</evidence>
<accession>A0A7J9AMH9</accession>
<dbReference type="GO" id="GO:0004523">
    <property type="term" value="F:RNA-DNA hybrid ribonuclease activity"/>
    <property type="evidence" value="ECO:0007669"/>
    <property type="project" value="InterPro"/>
</dbReference>
<organism evidence="2 3">
    <name type="scientific">Gossypium laxum</name>
    <dbReference type="NCBI Taxonomy" id="34288"/>
    <lineage>
        <taxon>Eukaryota</taxon>
        <taxon>Viridiplantae</taxon>
        <taxon>Streptophyta</taxon>
        <taxon>Embryophyta</taxon>
        <taxon>Tracheophyta</taxon>
        <taxon>Spermatophyta</taxon>
        <taxon>Magnoliopsida</taxon>
        <taxon>eudicotyledons</taxon>
        <taxon>Gunneridae</taxon>
        <taxon>Pentapetalae</taxon>
        <taxon>rosids</taxon>
        <taxon>malvids</taxon>
        <taxon>Malvales</taxon>
        <taxon>Malvaceae</taxon>
        <taxon>Malvoideae</taxon>
        <taxon>Gossypium</taxon>
    </lineage>
</organism>
<feature type="non-terminal residue" evidence="2">
    <location>
        <position position="207"/>
    </location>
</feature>
<protein>
    <recommendedName>
        <fullName evidence="1">RNase H type-1 domain-containing protein</fullName>
    </recommendedName>
</protein>
<dbReference type="EMBL" id="JABEZV010000011">
    <property type="protein sequence ID" value="MBA0725306.1"/>
    <property type="molecule type" value="Genomic_DNA"/>
</dbReference>
<dbReference type="GO" id="GO:0003676">
    <property type="term" value="F:nucleic acid binding"/>
    <property type="evidence" value="ECO:0007669"/>
    <property type="project" value="InterPro"/>
</dbReference>
<evidence type="ECO:0000313" key="2">
    <source>
        <dbReference type="EMBL" id="MBA0725306.1"/>
    </source>
</evidence>
<feature type="domain" description="RNase H type-1" evidence="1">
    <location>
        <begin position="120"/>
        <end position="171"/>
    </location>
</feature>
<gene>
    <name evidence="2" type="ORF">Golax_021902</name>
</gene>
<reference evidence="2 3" key="1">
    <citation type="journal article" date="2019" name="Genome Biol. Evol.">
        <title>Insights into the evolution of the New World diploid cottons (Gossypium, subgenus Houzingenia) based on genome sequencing.</title>
        <authorList>
            <person name="Grover C.E."/>
            <person name="Arick M.A. 2nd"/>
            <person name="Thrash A."/>
            <person name="Conover J.L."/>
            <person name="Sanders W.S."/>
            <person name="Peterson D.G."/>
            <person name="Frelichowski J.E."/>
            <person name="Scheffler J.A."/>
            <person name="Scheffler B.E."/>
            <person name="Wendel J.F."/>
        </authorList>
    </citation>
    <scope>NUCLEOTIDE SEQUENCE [LARGE SCALE GENOMIC DNA]</scope>
    <source>
        <strain evidence="2">4</strain>
        <tissue evidence="2">Leaf</tissue>
    </source>
</reference>
<dbReference type="Proteomes" id="UP000593574">
    <property type="component" value="Unassembled WGS sequence"/>
</dbReference>
<name>A0A7J9AMH9_9ROSI</name>